<feature type="domain" description="XdhC Rossmann" evidence="2">
    <location>
        <begin position="166"/>
        <end position="317"/>
    </location>
</feature>
<organism evidence="3 4">
    <name type="scientific">Rhodococcus triatomae</name>
    <dbReference type="NCBI Taxonomy" id="300028"/>
    <lineage>
        <taxon>Bacteria</taxon>
        <taxon>Bacillati</taxon>
        <taxon>Actinomycetota</taxon>
        <taxon>Actinomycetes</taxon>
        <taxon>Mycobacteriales</taxon>
        <taxon>Nocardiaceae</taxon>
        <taxon>Rhodococcus</taxon>
    </lineage>
</organism>
<keyword evidence="4" id="KW-1185">Reference proteome</keyword>
<dbReference type="Pfam" id="PF13478">
    <property type="entry name" value="XdhC_C"/>
    <property type="match status" value="1"/>
</dbReference>
<protein>
    <submittedName>
        <fullName evidence="3">Xanthine dehydrogenase accessory factor</fullName>
    </submittedName>
</protein>
<dbReference type="InterPro" id="IPR052698">
    <property type="entry name" value="MoCofactor_Util/Proc"/>
</dbReference>
<proteinExistence type="predicted"/>
<gene>
    <name evidence="3" type="ORF">SAMN05444695_101771</name>
</gene>
<dbReference type="Gene3D" id="3.40.50.720">
    <property type="entry name" value="NAD(P)-binding Rossmann-like Domain"/>
    <property type="match status" value="1"/>
</dbReference>
<dbReference type="Proteomes" id="UP000183263">
    <property type="component" value="Unassembled WGS sequence"/>
</dbReference>
<dbReference type="PANTHER" id="PTHR30388">
    <property type="entry name" value="ALDEHYDE OXIDOREDUCTASE MOLYBDENUM COFACTOR ASSEMBLY PROTEIN"/>
    <property type="match status" value="1"/>
</dbReference>
<reference evidence="3 4" key="1">
    <citation type="submission" date="2016-10" db="EMBL/GenBank/DDBJ databases">
        <authorList>
            <person name="de Groot N.N."/>
        </authorList>
    </citation>
    <scope>NUCLEOTIDE SEQUENCE [LARGE SCALE GENOMIC DNA]</scope>
    <source>
        <strain evidence="3 4">DSM 44892</strain>
    </source>
</reference>
<evidence type="ECO:0000259" key="1">
    <source>
        <dbReference type="Pfam" id="PF02625"/>
    </source>
</evidence>
<evidence type="ECO:0000313" key="3">
    <source>
        <dbReference type="EMBL" id="SDH30320.1"/>
    </source>
</evidence>
<dbReference type="EMBL" id="FNDN01000001">
    <property type="protein sequence ID" value="SDH30320.1"/>
    <property type="molecule type" value="Genomic_DNA"/>
</dbReference>
<dbReference type="Pfam" id="PF02625">
    <property type="entry name" value="XdhC_CoxI"/>
    <property type="match status" value="1"/>
</dbReference>
<dbReference type="InterPro" id="IPR027051">
    <property type="entry name" value="XdhC_Rossmann_dom"/>
</dbReference>
<dbReference type="InterPro" id="IPR003777">
    <property type="entry name" value="XdhC_CoxI"/>
</dbReference>
<sequence length="328" mass="35243">MDTVLEAIHRQWKSRRPVAIATVLAVTGSAPRDPGAMMAVQADGTVVGSISGGCVEGAIFDTAQNVLDTGEPRIEDYGPDGDLIAPGLTCGGSVRVLVERIDTESMPDFGRVADRVRGDLPVRWETVLDERGPARHRVVDALGDRPRTGLTAEGIFVRSFDARPPMVIVGSTDFAAELARVGARLGYRVTVCDSRPVFTTPERFPDADDVVCRWPSDWIAAERDAGRLGPTAVIVVLTHDPKVDVPVLAECLDERRWAEPPAYVGAMGSRTADDSRRRDLLREGITRAQLESLHSPVGLRIGNRGPAETAISIAAEIVQGTRSAVTGH</sequence>
<dbReference type="OrthoDB" id="9815497at2"/>
<accession>A0A1G8BCK3</accession>
<evidence type="ECO:0000313" key="4">
    <source>
        <dbReference type="Proteomes" id="UP000183263"/>
    </source>
</evidence>
<dbReference type="AlphaFoldDB" id="A0A1G8BCK3"/>
<name>A0A1G8BCK3_9NOCA</name>
<evidence type="ECO:0000259" key="2">
    <source>
        <dbReference type="Pfam" id="PF13478"/>
    </source>
</evidence>
<feature type="domain" description="XdhC- CoxI" evidence="1">
    <location>
        <begin position="12"/>
        <end position="78"/>
    </location>
</feature>
<dbReference type="PANTHER" id="PTHR30388:SF4">
    <property type="entry name" value="MOLYBDENUM COFACTOR INSERTION CHAPERONE PAOD"/>
    <property type="match status" value="1"/>
</dbReference>
<dbReference type="RefSeq" id="WP_072736244.1">
    <property type="nucleotide sequence ID" value="NZ_CP048813.1"/>
</dbReference>